<proteinExistence type="predicted"/>
<dbReference type="SUPFAM" id="SSF54909">
    <property type="entry name" value="Dimeric alpha+beta barrel"/>
    <property type="match status" value="1"/>
</dbReference>
<evidence type="ECO:0000313" key="2">
    <source>
        <dbReference type="EMBL" id="AXA43613.1"/>
    </source>
</evidence>
<protein>
    <submittedName>
        <fullName evidence="2">AsnC family protein</fullName>
    </submittedName>
</protein>
<name>A0A2Z4YTY1_RHILE</name>
<accession>A0A2Z4YTY1</accession>
<dbReference type="Proteomes" id="UP000251166">
    <property type="component" value="Plasmid unnamed2"/>
</dbReference>
<organism evidence="2 3">
    <name type="scientific">Rhizobium leguminosarum</name>
    <dbReference type="NCBI Taxonomy" id="384"/>
    <lineage>
        <taxon>Bacteria</taxon>
        <taxon>Pseudomonadati</taxon>
        <taxon>Pseudomonadota</taxon>
        <taxon>Alphaproteobacteria</taxon>
        <taxon>Hyphomicrobiales</taxon>
        <taxon>Rhizobiaceae</taxon>
        <taxon>Rhizobium/Agrobacterium group</taxon>
        <taxon>Rhizobium</taxon>
    </lineage>
</organism>
<dbReference type="Gene3D" id="3.30.70.920">
    <property type="match status" value="1"/>
</dbReference>
<sequence>MQCLRLIRQSYKTVDRVVANLNPARPGRVLNAVVTVEVKAHGEQHMRRFLVLASSEDAVSRAYSVTGGADVVLFLHLRDMSEFETYDRLFREQSDVIRFVTMMVIRTAKEETAIAI</sequence>
<dbReference type="AlphaFoldDB" id="A0A2Z4YTY1"/>
<geneLocation type="plasmid" evidence="2 3">
    <name>unnamed2</name>
</geneLocation>
<dbReference type="InterPro" id="IPR011008">
    <property type="entry name" value="Dimeric_a/b-barrel"/>
</dbReference>
<evidence type="ECO:0000259" key="1">
    <source>
        <dbReference type="Pfam" id="PF01037"/>
    </source>
</evidence>
<reference evidence="2 3" key="1">
    <citation type="submission" date="2018-07" db="EMBL/GenBank/DDBJ databases">
        <title>Rhizobium leguminosarum strain:ATCC 14479 Genome sequencing and assembly.</title>
        <authorList>
            <person name="Chakraborty R."/>
        </authorList>
    </citation>
    <scope>NUCLEOTIDE SEQUENCE [LARGE SCALE GENOMIC DNA]</scope>
    <source>
        <strain evidence="2 3">ATCC 14479</strain>
        <plasmid evidence="3">Plasmid unnamed2</plasmid>
    </source>
</reference>
<evidence type="ECO:0000313" key="3">
    <source>
        <dbReference type="Proteomes" id="UP000251166"/>
    </source>
</evidence>
<dbReference type="InterPro" id="IPR019887">
    <property type="entry name" value="Tscrpt_reg_AsnC/Lrp_C"/>
</dbReference>
<gene>
    <name evidence="2" type="ORF">DLJ82_7368</name>
</gene>
<dbReference type="Pfam" id="PF01037">
    <property type="entry name" value="AsnC_trans_reg"/>
    <property type="match status" value="1"/>
</dbReference>
<feature type="domain" description="Transcription regulator AsnC/Lrp ligand binding" evidence="1">
    <location>
        <begin position="36"/>
        <end position="107"/>
    </location>
</feature>
<dbReference type="EMBL" id="CP030762">
    <property type="protein sequence ID" value="AXA43613.1"/>
    <property type="molecule type" value="Genomic_DNA"/>
</dbReference>
<keyword evidence="2" id="KW-0614">Plasmid</keyword>